<dbReference type="EMBL" id="JASNWA010000006">
    <property type="protein sequence ID" value="KAK3175047.1"/>
    <property type="molecule type" value="Genomic_DNA"/>
</dbReference>
<feature type="region of interest" description="Disordered" evidence="1">
    <location>
        <begin position="239"/>
        <end position="312"/>
    </location>
</feature>
<keyword evidence="3" id="KW-1185">Reference proteome</keyword>
<evidence type="ECO:0000313" key="2">
    <source>
        <dbReference type="EMBL" id="KAK3175047.1"/>
    </source>
</evidence>
<sequence>MQSSEPSREAILRELNVKSWSVRRMCTGLDIDQKLYKEIYAALDTEVRRCGAICDKINNITTKQSLQPAFDIVYKQFPEVFEGVDCAWREECLTHWAQKCNNNRKRRKTTREEPLIVVASGEQAKQQQSALSPPVFSNITVCVRRKGHNTMTMCRPQDLVLPSNRGPSDIEIDDVQFDRFISVLVEDIQFDKATERILYKPDGGKALEITNERSWRGALVEMYSSGQARLTFNVCSVRRGPEDSADSSYKPDTGRKQTQERESRQDGTEKEAVATRQTLAKKQRNPYNTTIAHRDESQGAIGGQHLRKRKRH</sequence>
<reference evidence="2" key="1">
    <citation type="submission" date="2022-11" db="EMBL/GenBank/DDBJ databases">
        <title>Chromosomal genome sequence assembly and mating type (MAT) locus characterization of the leprose asexual lichenized fungus Lepraria neglecta (Nyl.) Erichsen.</title>
        <authorList>
            <person name="Allen J.L."/>
            <person name="Pfeffer B."/>
        </authorList>
    </citation>
    <scope>NUCLEOTIDE SEQUENCE</scope>
    <source>
        <strain evidence="2">Allen 5258</strain>
    </source>
</reference>
<organism evidence="2 3">
    <name type="scientific">Lepraria neglecta</name>
    <dbReference type="NCBI Taxonomy" id="209136"/>
    <lineage>
        <taxon>Eukaryota</taxon>
        <taxon>Fungi</taxon>
        <taxon>Dikarya</taxon>
        <taxon>Ascomycota</taxon>
        <taxon>Pezizomycotina</taxon>
        <taxon>Lecanoromycetes</taxon>
        <taxon>OSLEUM clade</taxon>
        <taxon>Lecanoromycetidae</taxon>
        <taxon>Lecanorales</taxon>
        <taxon>Lecanorineae</taxon>
        <taxon>Stereocaulaceae</taxon>
        <taxon>Lepraria</taxon>
    </lineage>
</organism>
<dbReference type="Proteomes" id="UP001276659">
    <property type="component" value="Unassembled WGS sequence"/>
</dbReference>
<feature type="compositionally biased region" description="Basic and acidic residues" evidence="1">
    <location>
        <begin position="252"/>
        <end position="273"/>
    </location>
</feature>
<accession>A0AAD9ZEU1</accession>
<evidence type="ECO:0000256" key="1">
    <source>
        <dbReference type="SAM" id="MobiDB-lite"/>
    </source>
</evidence>
<comment type="caution">
    <text evidence="2">The sequence shown here is derived from an EMBL/GenBank/DDBJ whole genome shotgun (WGS) entry which is preliminary data.</text>
</comment>
<evidence type="ECO:0000313" key="3">
    <source>
        <dbReference type="Proteomes" id="UP001276659"/>
    </source>
</evidence>
<protein>
    <submittedName>
        <fullName evidence="2">Uncharacterized protein</fullName>
    </submittedName>
</protein>
<proteinExistence type="predicted"/>
<gene>
    <name evidence="2" type="ORF">OEA41_002293</name>
</gene>
<dbReference type="AlphaFoldDB" id="A0AAD9ZEU1"/>
<name>A0AAD9ZEU1_9LECA</name>